<keyword evidence="1" id="KW-0812">Transmembrane</keyword>
<keyword evidence="1" id="KW-0472">Membrane</keyword>
<dbReference type="OrthoDB" id="1495084at2"/>
<gene>
    <name evidence="2" type="ORF">SAMN04488023_1347</name>
</gene>
<keyword evidence="3" id="KW-1185">Reference proteome</keyword>
<evidence type="ECO:0000313" key="2">
    <source>
        <dbReference type="EMBL" id="SES12883.1"/>
    </source>
</evidence>
<dbReference type="AlphaFoldDB" id="A0A1H9UV67"/>
<evidence type="ECO:0000256" key="1">
    <source>
        <dbReference type="SAM" id="Phobius"/>
    </source>
</evidence>
<keyword evidence="1" id="KW-1133">Transmembrane helix</keyword>
<evidence type="ECO:0000313" key="3">
    <source>
        <dbReference type="Proteomes" id="UP000199572"/>
    </source>
</evidence>
<sequence>MFNQLKNLAGDEYYLISSLLVFMLFFLIVGVYLLKLNKQHIQMMSELPIQDQKTIANEED</sequence>
<name>A0A1H9UV67_9SPHI</name>
<evidence type="ECO:0008006" key="4">
    <source>
        <dbReference type="Google" id="ProtNLM"/>
    </source>
</evidence>
<feature type="transmembrane region" description="Helical" evidence="1">
    <location>
        <begin position="13"/>
        <end position="34"/>
    </location>
</feature>
<dbReference type="EMBL" id="FOGG01000034">
    <property type="protein sequence ID" value="SES12883.1"/>
    <property type="molecule type" value="Genomic_DNA"/>
</dbReference>
<dbReference type="RefSeq" id="WP_090887756.1">
    <property type="nucleotide sequence ID" value="NZ_FOGG01000034.1"/>
</dbReference>
<proteinExistence type="predicted"/>
<dbReference type="Proteomes" id="UP000199572">
    <property type="component" value="Unassembled WGS sequence"/>
</dbReference>
<protein>
    <recommendedName>
        <fullName evidence="4">Cbb3-type cytochrome oxidase component FixQ</fullName>
    </recommendedName>
</protein>
<dbReference type="STRING" id="390241.SAMN04488023_1347"/>
<reference evidence="2 3" key="1">
    <citation type="submission" date="2016-10" db="EMBL/GenBank/DDBJ databases">
        <authorList>
            <person name="de Groot N.N."/>
        </authorList>
    </citation>
    <scope>NUCLEOTIDE SEQUENCE [LARGE SCALE GENOMIC DNA]</scope>
    <source>
        <strain evidence="2 3">DSM 18610</strain>
    </source>
</reference>
<organism evidence="2 3">
    <name type="scientific">Pedobacter rhizosphaerae</name>
    <dbReference type="NCBI Taxonomy" id="390241"/>
    <lineage>
        <taxon>Bacteria</taxon>
        <taxon>Pseudomonadati</taxon>
        <taxon>Bacteroidota</taxon>
        <taxon>Sphingobacteriia</taxon>
        <taxon>Sphingobacteriales</taxon>
        <taxon>Sphingobacteriaceae</taxon>
        <taxon>Pedobacter</taxon>
    </lineage>
</organism>
<accession>A0A1H9UV67</accession>